<dbReference type="AlphaFoldDB" id="A0A183TUQ5"/>
<reference evidence="1 2" key="2">
    <citation type="submission" date="2018-11" db="EMBL/GenBank/DDBJ databases">
        <authorList>
            <consortium name="Pathogen Informatics"/>
        </authorList>
    </citation>
    <scope>NUCLEOTIDE SEQUENCE [LARGE SCALE GENOMIC DNA]</scope>
    <source>
        <strain evidence="1 2">NST_G2</strain>
    </source>
</reference>
<evidence type="ECO:0000313" key="2">
    <source>
        <dbReference type="Proteomes" id="UP000275846"/>
    </source>
</evidence>
<dbReference type="EMBL" id="UYSU01054273">
    <property type="protein sequence ID" value="VDM06589.1"/>
    <property type="molecule type" value="Genomic_DNA"/>
</dbReference>
<reference evidence="3" key="1">
    <citation type="submission" date="2016-06" db="UniProtKB">
        <authorList>
            <consortium name="WormBaseParasite"/>
        </authorList>
    </citation>
    <scope>IDENTIFICATION</scope>
</reference>
<evidence type="ECO:0000313" key="3">
    <source>
        <dbReference type="WBParaSite" id="SSLN_0002095001-mRNA-1"/>
    </source>
</evidence>
<dbReference type="WBParaSite" id="SSLN_0002095001-mRNA-1">
    <property type="protein sequence ID" value="SSLN_0002095001-mRNA-1"/>
    <property type="gene ID" value="SSLN_0002095001"/>
</dbReference>
<evidence type="ECO:0000313" key="1">
    <source>
        <dbReference type="EMBL" id="VDM06589.1"/>
    </source>
</evidence>
<dbReference type="Proteomes" id="UP000275846">
    <property type="component" value="Unassembled WGS sequence"/>
</dbReference>
<name>A0A183TUQ5_SCHSO</name>
<gene>
    <name evidence="1" type="ORF">SSLN_LOCUS20203</name>
</gene>
<proteinExistence type="predicted"/>
<sequence>MALAQSEIFEDEFPLVRSCPALNEIRLAEEIKDLTIEAKVVNMFTPPDANSPLGQWTELTDMKQNRTNLTLLTSTDAVFALGSSCDPENSVETLTPSATSADSENDLTSWVWSSKDPVETLGWMFGAASILM</sequence>
<dbReference type="OrthoDB" id="10430664at2759"/>
<accession>A0A183TUQ5</accession>
<organism evidence="3">
    <name type="scientific">Schistocephalus solidus</name>
    <name type="common">Tapeworm</name>
    <dbReference type="NCBI Taxonomy" id="70667"/>
    <lineage>
        <taxon>Eukaryota</taxon>
        <taxon>Metazoa</taxon>
        <taxon>Spiralia</taxon>
        <taxon>Lophotrochozoa</taxon>
        <taxon>Platyhelminthes</taxon>
        <taxon>Cestoda</taxon>
        <taxon>Eucestoda</taxon>
        <taxon>Diphyllobothriidea</taxon>
        <taxon>Diphyllobothriidae</taxon>
        <taxon>Schistocephalus</taxon>
    </lineage>
</organism>
<protein>
    <submittedName>
        <fullName evidence="1 3">Uncharacterized protein</fullName>
    </submittedName>
</protein>
<keyword evidence="2" id="KW-1185">Reference proteome</keyword>